<protein>
    <submittedName>
        <fullName evidence="1">Uncharacterized protein</fullName>
    </submittedName>
</protein>
<proteinExistence type="predicted"/>
<dbReference type="EMBL" id="CP046244">
    <property type="protein sequence ID" value="QGP93795.1"/>
    <property type="molecule type" value="Genomic_DNA"/>
</dbReference>
<evidence type="ECO:0000313" key="1">
    <source>
        <dbReference type="EMBL" id="QGP93795.1"/>
    </source>
</evidence>
<sequence length="79" mass="9609">MRYFEEQVLRKRPYLKVEWCEQAIRKPEYREVQPDGRIRHWIYVPDLGKYLRVVTLEDGQTVHNAFPDRNFKIATTKEG</sequence>
<name>A0A6I5ZVQ6_9FIRM</name>
<accession>A0A6I5ZVQ6</accession>
<dbReference type="Proteomes" id="UP000425916">
    <property type="component" value="Chromosome"/>
</dbReference>
<keyword evidence="2" id="KW-1185">Reference proteome</keyword>
<evidence type="ECO:0000313" key="2">
    <source>
        <dbReference type="Proteomes" id="UP000425916"/>
    </source>
</evidence>
<reference evidence="1 2" key="1">
    <citation type="submission" date="2019-11" db="EMBL/GenBank/DDBJ databases">
        <title>Genome sequence of Moorella glycerini DSM11254.</title>
        <authorList>
            <person name="Poehlein A."/>
            <person name="Boeer T."/>
            <person name="Daniel R."/>
        </authorList>
    </citation>
    <scope>NUCLEOTIDE SEQUENCE [LARGE SCALE GENOMIC DNA]</scope>
    <source>
        <strain evidence="1 2">DSM 11254</strain>
    </source>
</reference>
<organism evidence="1 2">
    <name type="scientific">Neomoorella glycerini</name>
    <dbReference type="NCBI Taxonomy" id="55779"/>
    <lineage>
        <taxon>Bacteria</taxon>
        <taxon>Bacillati</taxon>
        <taxon>Bacillota</taxon>
        <taxon>Clostridia</taxon>
        <taxon>Neomoorellales</taxon>
        <taxon>Neomoorellaceae</taxon>
        <taxon>Neomoorella</taxon>
    </lineage>
</organism>
<gene>
    <name evidence="1" type="ORF">MGLY_32180</name>
</gene>
<dbReference type="AlphaFoldDB" id="A0A6I5ZVQ6"/>